<dbReference type="Gramene" id="PRQ36359">
    <property type="protein sequence ID" value="PRQ36359"/>
    <property type="gene ID" value="RchiOBHm_Chr4g0390601"/>
</dbReference>
<feature type="region of interest" description="Disordered" evidence="6">
    <location>
        <begin position="81"/>
        <end position="146"/>
    </location>
</feature>
<feature type="compositionally biased region" description="Polar residues" evidence="6">
    <location>
        <begin position="112"/>
        <end position="123"/>
    </location>
</feature>
<feature type="region of interest" description="Disordered" evidence="6">
    <location>
        <begin position="158"/>
        <end position="209"/>
    </location>
</feature>
<dbReference type="Pfam" id="PF06886">
    <property type="entry name" value="TPX2"/>
    <property type="match status" value="1"/>
</dbReference>
<evidence type="ECO:0000256" key="1">
    <source>
        <dbReference type="ARBA" id="ARBA00004245"/>
    </source>
</evidence>
<keyword evidence="3" id="KW-0963">Cytoplasm</keyword>
<evidence type="ECO:0000313" key="8">
    <source>
        <dbReference type="EMBL" id="PRQ36359.1"/>
    </source>
</evidence>
<evidence type="ECO:0000256" key="4">
    <source>
        <dbReference type="ARBA" id="ARBA00022701"/>
    </source>
</evidence>
<keyword evidence="9" id="KW-1185">Reference proteome</keyword>
<protein>
    <recommendedName>
        <fullName evidence="7">TPX2 C-terminal domain-containing protein</fullName>
    </recommendedName>
</protein>
<reference evidence="8 9" key="1">
    <citation type="journal article" date="2018" name="Nat. Genet.">
        <title>The Rosa genome provides new insights in the design of modern roses.</title>
        <authorList>
            <person name="Bendahmane M."/>
        </authorList>
    </citation>
    <scope>NUCLEOTIDE SEQUENCE [LARGE SCALE GENOMIC DNA]</scope>
    <source>
        <strain evidence="9">cv. Old Blush</strain>
    </source>
</reference>
<feature type="compositionally biased region" description="Basic and acidic residues" evidence="6">
    <location>
        <begin position="347"/>
        <end position="358"/>
    </location>
</feature>
<dbReference type="PANTHER" id="PTHR46372">
    <property type="entry name" value="PROTEIN WVD2-LIKE 3"/>
    <property type="match status" value="1"/>
</dbReference>
<organism evidence="8 9">
    <name type="scientific">Rosa chinensis</name>
    <name type="common">China rose</name>
    <dbReference type="NCBI Taxonomy" id="74649"/>
    <lineage>
        <taxon>Eukaryota</taxon>
        <taxon>Viridiplantae</taxon>
        <taxon>Streptophyta</taxon>
        <taxon>Embryophyta</taxon>
        <taxon>Tracheophyta</taxon>
        <taxon>Spermatophyta</taxon>
        <taxon>Magnoliopsida</taxon>
        <taxon>eudicotyledons</taxon>
        <taxon>Gunneridae</taxon>
        <taxon>Pentapetalae</taxon>
        <taxon>rosids</taxon>
        <taxon>fabids</taxon>
        <taxon>Rosales</taxon>
        <taxon>Rosaceae</taxon>
        <taxon>Rosoideae</taxon>
        <taxon>Rosoideae incertae sedis</taxon>
        <taxon>Rosa</taxon>
    </lineage>
</organism>
<feature type="compositionally biased region" description="Polar residues" evidence="6">
    <location>
        <begin position="162"/>
        <end position="183"/>
    </location>
</feature>
<feature type="region of interest" description="Disordered" evidence="6">
    <location>
        <begin position="22"/>
        <end position="58"/>
    </location>
</feature>
<dbReference type="STRING" id="74649.A0A2P6QQ92"/>
<evidence type="ECO:0000259" key="7">
    <source>
        <dbReference type="Pfam" id="PF06886"/>
    </source>
</evidence>
<evidence type="ECO:0000313" key="9">
    <source>
        <dbReference type="Proteomes" id="UP000238479"/>
    </source>
</evidence>
<comment type="caution">
    <text evidence="8">The sequence shown here is derived from an EMBL/GenBank/DDBJ whole genome shotgun (WGS) entry which is preliminary data.</text>
</comment>
<keyword evidence="4" id="KW-0493">Microtubule</keyword>
<sequence>MAIEVTDICMDKESDGAIIYSDASHDSNRERIPNDHAISESYEETQNLQESTEVKDYEVKECTTETSVDISQLSQIENAIEDQNVVSSKPDNGKPVEKVQRDSEKTKDGNKSRPSVNQASKPSAGNGRTKHTVPRPFTLATEKRASYGARPVSAVLDCGNGINKSPNSSNPRHLNTTKHTQPRSPLVPRKSFQLDGKKHPDEEDTCSVASSTVASVRTIRSRTTVASAPTFRSNERAEKRKEFYSKLEEKHHALEAEKNQSEARTKEEKEAAVKQLRKSLTFKANPMPSFYHDGPPAKTELKKPPPTRAKSPKLGRRKSCSDTVKVSQGDRIKGAAGPGNRHSMGSYKKDASVQRKDQINIQNGNADCKFVEEPKKVDEISKFIPANLNEQHMDIFVES</sequence>
<dbReference type="PANTHER" id="PTHR46372:SF2">
    <property type="entry name" value="PROTEIN WVD2-LIKE 3"/>
    <property type="match status" value="1"/>
</dbReference>
<keyword evidence="5" id="KW-0206">Cytoskeleton</keyword>
<evidence type="ECO:0000256" key="3">
    <source>
        <dbReference type="ARBA" id="ARBA00022490"/>
    </source>
</evidence>
<feature type="compositionally biased region" description="Basic and acidic residues" evidence="6">
    <location>
        <begin position="254"/>
        <end position="272"/>
    </location>
</feature>
<accession>A0A2P6QQ92</accession>
<dbReference type="AlphaFoldDB" id="A0A2P6QQ92"/>
<feature type="compositionally biased region" description="Basic and acidic residues" evidence="6">
    <location>
        <begin position="91"/>
        <end position="111"/>
    </location>
</feature>
<dbReference type="InterPro" id="IPR027329">
    <property type="entry name" value="TPX2_C"/>
</dbReference>
<gene>
    <name evidence="8" type="ORF">RchiOBHm_Chr4g0390601</name>
</gene>
<dbReference type="GO" id="GO:0000226">
    <property type="term" value="P:microtubule cytoskeleton organization"/>
    <property type="evidence" value="ECO:0007669"/>
    <property type="project" value="InterPro"/>
</dbReference>
<evidence type="ECO:0000256" key="6">
    <source>
        <dbReference type="SAM" id="MobiDB-lite"/>
    </source>
</evidence>
<feature type="domain" description="TPX2 C-terminal" evidence="7">
    <location>
        <begin position="230"/>
        <end position="306"/>
    </location>
</feature>
<feature type="region of interest" description="Disordered" evidence="6">
    <location>
        <begin position="254"/>
        <end position="360"/>
    </location>
</feature>
<dbReference type="Proteomes" id="UP000238479">
    <property type="component" value="Chromosome 4"/>
</dbReference>
<name>A0A2P6QQ92_ROSCH</name>
<comment type="subcellular location">
    <subcellularLocation>
        <location evidence="1">Cytoplasm</location>
        <location evidence="1">Cytoskeleton</location>
    </subcellularLocation>
</comment>
<feature type="compositionally biased region" description="Basic and acidic residues" evidence="6">
    <location>
        <begin position="23"/>
        <end position="38"/>
    </location>
</feature>
<proteinExistence type="inferred from homology"/>
<dbReference type="GO" id="GO:0008017">
    <property type="term" value="F:microtubule binding"/>
    <property type="evidence" value="ECO:0007669"/>
    <property type="project" value="InterPro"/>
</dbReference>
<dbReference type="InterPro" id="IPR044806">
    <property type="entry name" value="WVD2/WDL1-4"/>
</dbReference>
<dbReference type="GO" id="GO:0005874">
    <property type="term" value="C:microtubule"/>
    <property type="evidence" value="ECO:0007669"/>
    <property type="project" value="UniProtKB-KW"/>
</dbReference>
<dbReference type="OMA" id="PDEEDTC"/>
<evidence type="ECO:0000256" key="2">
    <source>
        <dbReference type="ARBA" id="ARBA00005885"/>
    </source>
</evidence>
<evidence type="ECO:0000256" key="5">
    <source>
        <dbReference type="ARBA" id="ARBA00023212"/>
    </source>
</evidence>
<comment type="similarity">
    <text evidence="2">Belongs to the TPX2 family.</text>
</comment>
<dbReference type="EMBL" id="PDCK01000042">
    <property type="protein sequence ID" value="PRQ36359.1"/>
    <property type="molecule type" value="Genomic_DNA"/>
</dbReference>
<dbReference type="OrthoDB" id="1925970at2759"/>